<dbReference type="HAMAP" id="MF_01830">
    <property type="entry name" value="Hydro_lyase"/>
    <property type="match status" value="1"/>
</dbReference>
<evidence type="ECO:0000313" key="4">
    <source>
        <dbReference type="EMBL" id="NGN98931.1"/>
    </source>
</evidence>
<evidence type="ECO:0000256" key="2">
    <source>
        <dbReference type="ARBA" id="ARBA00023239"/>
    </source>
</evidence>
<dbReference type="Proteomes" id="UP000473008">
    <property type="component" value="Unassembled WGS sequence"/>
</dbReference>
<accession>A0A6M1RL90</accession>
<organism evidence="4 5">
    <name type="scientific">Grimontia sedimenti</name>
    <dbReference type="NCBI Taxonomy" id="2711294"/>
    <lineage>
        <taxon>Bacteria</taxon>
        <taxon>Pseudomonadati</taxon>
        <taxon>Pseudomonadota</taxon>
        <taxon>Gammaproteobacteria</taxon>
        <taxon>Vibrionales</taxon>
        <taxon>Vibrionaceae</taxon>
        <taxon>Grimontia</taxon>
    </lineage>
</organism>
<dbReference type="PIRSF" id="PIRSF029755">
    <property type="entry name" value="UCP029755"/>
    <property type="match status" value="1"/>
</dbReference>
<dbReference type="PANTHER" id="PTHR32022">
    <property type="entry name" value="D-GLUTAMATE CYCLASE, MITOCHONDRIAL"/>
    <property type="match status" value="1"/>
</dbReference>
<evidence type="ECO:0000313" key="5">
    <source>
        <dbReference type="Proteomes" id="UP000473008"/>
    </source>
</evidence>
<comment type="similarity">
    <text evidence="1 3">Belongs to the D-glutamate cyclase family.</text>
</comment>
<dbReference type="InterPro" id="IPR009906">
    <property type="entry name" value="D-Glu_cyclase"/>
</dbReference>
<dbReference type="EC" id="4.2.1.-" evidence="3"/>
<dbReference type="SUPFAM" id="SSF160920">
    <property type="entry name" value="PSTPO5379-like"/>
    <property type="match status" value="1"/>
</dbReference>
<evidence type="ECO:0000256" key="3">
    <source>
        <dbReference type="HAMAP-Rule" id="MF_01830"/>
    </source>
</evidence>
<dbReference type="FunFam" id="3.30.2040.10:FF:000001">
    <property type="entry name" value="D-glutamate cyclase, mitochondrial"/>
    <property type="match status" value="1"/>
</dbReference>
<sequence>MSQLAGQEAPLSSNHYEAALMQARELRMLARDGKFIGPTSGFAPGLAQGNVVILPKTWADDFLVYCQKNPVACPLLSVSAPGEPLIDLLGENIDIRSDVPEYHIFRNGELAEKTHDIKDLWLGDMVTFVLGCSFSFEDALIRAGLSLRNIDCQSNVSMYRTNLPTVPSQYFNGNMVVSMRPFKPADAIRAIQITSRFPKSHGAPVHFGNPADIGIEDLSNPDFGDAVPIKDGEIPVFWACGVTPQLAIANAKPPIAITHAPGKMLVTDVSNEQLSVL</sequence>
<protein>
    <recommendedName>
        <fullName evidence="3">Putative hydro-lyase G5S52_15125</fullName>
        <ecNumber evidence="3">4.2.1.-</ecNumber>
    </recommendedName>
</protein>
<dbReference type="InterPro" id="IPR016938">
    <property type="entry name" value="UPF0317"/>
</dbReference>
<dbReference type="GO" id="GO:0016829">
    <property type="term" value="F:lyase activity"/>
    <property type="evidence" value="ECO:0007669"/>
    <property type="project" value="UniProtKB-KW"/>
</dbReference>
<proteinExistence type="inferred from homology"/>
<dbReference type="InterPro" id="IPR038021">
    <property type="entry name" value="Putative_hydro-lyase"/>
</dbReference>
<dbReference type="Gene3D" id="3.30.2040.10">
    <property type="entry name" value="PSTPO5379-like domain"/>
    <property type="match status" value="1"/>
</dbReference>
<dbReference type="Pfam" id="PF07286">
    <property type="entry name" value="D-Glu_cyclase"/>
    <property type="match status" value="1"/>
</dbReference>
<dbReference type="PANTHER" id="PTHR32022:SF10">
    <property type="entry name" value="D-GLUTAMATE CYCLASE, MITOCHONDRIAL"/>
    <property type="match status" value="1"/>
</dbReference>
<comment type="caution">
    <text evidence="4">The sequence shown here is derived from an EMBL/GenBank/DDBJ whole genome shotgun (WGS) entry which is preliminary data.</text>
</comment>
<name>A0A6M1RL90_9GAMM</name>
<dbReference type="NCBIfam" id="NF003969">
    <property type="entry name" value="PRK05463.1"/>
    <property type="match status" value="1"/>
</dbReference>
<dbReference type="AlphaFoldDB" id="A0A6M1RL90"/>
<keyword evidence="5" id="KW-1185">Reference proteome</keyword>
<reference evidence="4 5" key="1">
    <citation type="submission" date="2020-02" db="EMBL/GenBank/DDBJ databases">
        <title>The draft genome of Grimontia sedimenta sp. nov., isolated from benthic sediments near coral reefs south of Kuwait.</title>
        <authorList>
            <person name="Mahmoud H.M."/>
            <person name="Jose L."/>
            <person name="Eapen S."/>
        </authorList>
    </citation>
    <scope>NUCLEOTIDE SEQUENCE [LARGE SCALE GENOMIC DNA]</scope>
    <source>
        <strain evidence="4 5">S25</strain>
    </source>
</reference>
<gene>
    <name evidence="4" type="ORF">G5S52_15125</name>
</gene>
<evidence type="ECO:0000256" key="1">
    <source>
        <dbReference type="ARBA" id="ARBA00007896"/>
    </source>
</evidence>
<keyword evidence="2 3" id="KW-0456">Lyase</keyword>
<dbReference type="EMBL" id="JAALDL010000011">
    <property type="protein sequence ID" value="NGN98931.1"/>
    <property type="molecule type" value="Genomic_DNA"/>
</dbReference>
<dbReference type="Gene3D" id="3.40.1640.10">
    <property type="entry name" value="PSTPO5379-like"/>
    <property type="match status" value="1"/>
</dbReference>